<name>A0A5C8PW71_9HYPH</name>
<accession>A0A5C8PW71</accession>
<dbReference type="InterPro" id="IPR050789">
    <property type="entry name" value="Diverse_Enzym_Activities"/>
</dbReference>
<feature type="domain" description="Beta-lactamase-related" evidence="2">
    <location>
        <begin position="36"/>
        <end position="401"/>
    </location>
</feature>
<dbReference type="EMBL" id="VDUZ01000001">
    <property type="protein sequence ID" value="TXL82446.1"/>
    <property type="molecule type" value="Genomic_DNA"/>
</dbReference>
<proteinExistence type="predicted"/>
<dbReference type="OrthoDB" id="5705574at2"/>
<evidence type="ECO:0000313" key="4">
    <source>
        <dbReference type="Proteomes" id="UP000321638"/>
    </source>
</evidence>
<keyword evidence="4" id="KW-1185">Reference proteome</keyword>
<dbReference type="AlphaFoldDB" id="A0A5C8PW71"/>
<feature type="region of interest" description="Disordered" evidence="1">
    <location>
        <begin position="249"/>
        <end position="272"/>
    </location>
</feature>
<protein>
    <submittedName>
        <fullName evidence="3">Beta-lactamase family protein</fullName>
    </submittedName>
</protein>
<dbReference type="PANTHER" id="PTHR43283">
    <property type="entry name" value="BETA-LACTAMASE-RELATED"/>
    <property type="match status" value="1"/>
</dbReference>
<evidence type="ECO:0000256" key="1">
    <source>
        <dbReference type="SAM" id="MobiDB-lite"/>
    </source>
</evidence>
<sequence>MIAVLSGVAPALAQSLPAAKPEEVGLSGERLKRLSAAMKAGVDKGEIPGAVVVVGRNGKVGYLEAFGFRDRDARAAMKPDAIFRIASMTKPVVSLAVMMLAEEGKLSIAHPVSLYLPAFKDLQVGVEKKGSDGGVEVVREPVRRAMTVHDLLRHTSGLTYGAAGRGPLKQAYTDAKVMDPGQSNEEMVAKLAKLALVHQPGTTWEYGMSTDVLGRIVEVVSGMPLDRFIAERITRPLKMPDTGFSADAAKQDRAALPQKDPASGQAPPIPPVTADLKWKSGGGGMVSTAADYARFCQFWLNGGQLDGVRLLSRKTVELMTADHLPPGTAIGADMWPAFQALLPSPEMGQGFGLGFAVRTEAGRNPLHGSAGDYFWGGAYGTYFWIDPKEKLFAILMMQAPASRLPYRYLMREMVYQAVIN</sequence>
<comment type="caution">
    <text evidence="3">The sequence shown here is derived from an EMBL/GenBank/DDBJ whole genome shotgun (WGS) entry which is preliminary data.</text>
</comment>
<dbReference type="PANTHER" id="PTHR43283:SF3">
    <property type="entry name" value="BETA-LACTAMASE FAMILY PROTEIN (AFU_ORTHOLOGUE AFUA_5G07500)"/>
    <property type="match status" value="1"/>
</dbReference>
<dbReference type="InterPro" id="IPR012338">
    <property type="entry name" value="Beta-lactam/transpept-like"/>
</dbReference>
<dbReference type="Pfam" id="PF00144">
    <property type="entry name" value="Beta-lactamase"/>
    <property type="match status" value="1"/>
</dbReference>
<dbReference type="Gene3D" id="3.40.710.10">
    <property type="entry name" value="DD-peptidase/beta-lactamase superfamily"/>
    <property type="match status" value="1"/>
</dbReference>
<gene>
    <name evidence="3" type="ORF">FHP25_00105</name>
</gene>
<dbReference type="Proteomes" id="UP000321638">
    <property type="component" value="Unassembled WGS sequence"/>
</dbReference>
<dbReference type="InterPro" id="IPR001466">
    <property type="entry name" value="Beta-lactam-related"/>
</dbReference>
<organism evidence="3 4">
    <name type="scientific">Vineibacter terrae</name>
    <dbReference type="NCBI Taxonomy" id="2586908"/>
    <lineage>
        <taxon>Bacteria</taxon>
        <taxon>Pseudomonadati</taxon>
        <taxon>Pseudomonadota</taxon>
        <taxon>Alphaproteobacteria</taxon>
        <taxon>Hyphomicrobiales</taxon>
        <taxon>Vineibacter</taxon>
    </lineage>
</organism>
<reference evidence="3 4" key="1">
    <citation type="submission" date="2019-06" db="EMBL/GenBank/DDBJ databases">
        <title>New taxonomy in bacterial strain CC-CFT640, isolated from vineyard.</title>
        <authorList>
            <person name="Lin S.-Y."/>
            <person name="Tsai C.-F."/>
            <person name="Young C.-C."/>
        </authorList>
    </citation>
    <scope>NUCLEOTIDE SEQUENCE [LARGE SCALE GENOMIC DNA]</scope>
    <source>
        <strain evidence="3 4">CC-CFT640</strain>
    </source>
</reference>
<evidence type="ECO:0000313" key="3">
    <source>
        <dbReference type="EMBL" id="TXL82446.1"/>
    </source>
</evidence>
<evidence type="ECO:0000259" key="2">
    <source>
        <dbReference type="Pfam" id="PF00144"/>
    </source>
</evidence>
<dbReference type="SUPFAM" id="SSF56601">
    <property type="entry name" value="beta-lactamase/transpeptidase-like"/>
    <property type="match status" value="1"/>
</dbReference>